<evidence type="ECO:0000256" key="1">
    <source>
        <dbReference type="SAM" id="Phobius"/>
    </source>
</evidence>
<sequence length="56" mass="6216">MEHFLVMLVPLLAGFMLLGIGFNNREHEWGVRLIGAGALLMLAPIAVKLYLTLHLT</sequence>
<dbReference type="RefSeq" id="WP_187671817.1">
    <property type="nucleotide sequence ID" value="NZ_CAJFCI010000055.1"/>
</dbReference>
<dbReference type="Proteomes" id="UP000583387">
    <property type="component" value="Unassembled WGS sequence"/>
</dbReference>
<keyword evidence="1" id="KW-1133">Transmembrane helix</keyword>
<keyword evidence="1" id="KW-0472">Membrane</keyword>
<reference evidence="2 3" key="1">
    <citation type="submission" date="2020-08" db="EMBL/GenBank/DDBJ databases">
        <authorList>
            <person name="Criscuolo A."/>
        </authorList>
    </citation>
    <scope>NUCLEOTIDE SEQUENCE [LARGE SCALE GENOMIC DNA]</scope>
    <source>
        <strain evidence="2">CIP111764</strain>
    </source>
</reference>
<proteinExistence type="predicted"/>
<organism evidence="2 3">
    <name type="scientific">Zestomonas carbonaria</name>
    <dbReference type="NCBI Taxonomy" id="2762745"/>
    <lineage>
        <taxon>Bacteria</taxon>
        <taxon>Pseudomonadati</taxon>
        <taxon>Pseudomonadota</taxon>
        <taxon>Gammaproteobacteria</taxon>
        <taxon>Pseudomonadales</taxon>
        <taxon>Pseudomonadaceae</taxon>
        <taxon>Zestomonas</taxon>
    </lineage>
</organism>
<protein>
    <submittedName>
        <fullName evidence="2">Uncharacterized protein</fullName>
    </submittedName>
</protein>
<keyword evidence="1" id="KW-0812">Transmembrane</keyword>
<gene>
    <name evidence="2" type="ORF">PSEWESI4_02781</name>
</gene>
<accession>A0A7U7ENW9</accession>
<comment type="caution">
    <text evidence="2">The sequence shown here is derived from an EMBL/GenBank/DDBJ whole genome shotgun (WGS) entry which is preliminary data.</text>
</comment>
<feature type="transmembrane region" description="Helical" evidence="1">
    <location>
        <begin position="29"/>
        <end position="51"/>
    </location>
</feature>
<name>A0A7U7ENW9_9GAMM</name>
<dbReference type="AlphaFoldDB" id="A0A7U7ENW9"/>
<keyword evidence="3" id="KW-1185">Reference proteome</keyword>
<evidence type="ECO:0000313" key="3">
    <source>
        <dbReference type="Proteomes" id="UP000583387"/>
    </source>
</evidence>
<evidence type="ECO:0000313" key="2">
    <source>
        <dbReference type="EMBL" id="CAD5108494.1"/>
    </source>
</evidence>
<dbReference type="EMBL" id="CAJFCI010000055">
    <property type="protein sequence ID" value="CAD5108494.1"/>
    <property type="molecule type" value="Genomic_DNA"/>
</dbReference>